<accession>A0A166PML5</accession>
<name>A0A166PML5_9EURO</name>
<reference evidence="1 2" key="1">
    <citation type="journal article" date="2016" name="Genome Biol. Evol.">
        <title>Divergent and convergent evolution of fungal pathogenicity.</title>
        <authorList>
            <person name="Shang Y."/>
            <person name="Xiao G."/>
            <person name="Zheng P."/>
            <person name="Cen K."/>
            <person name="Zhan S."/>
            <person name="Wang C."/>
        </authorList>
    </citation>
    <scope>NUCLEOTIDE SEQUENCE [LARGE SCALE GENOMIC DNA]</scope>
    <source>
        <strain evidence="1 2">ARSEF 7405</strain>
    </source>
</reference>
<dbReference type="GO" id="GO:0061671">
    <property type="term" value="C:Cbp3p-Cbp6 complex"/>
    <property type="evidence" value="ECO:0007669"/>
    <property type="project" value="InterPro"/>
</dbReference>
<comment type="caution">
    <text evidence="1">The sequence shown here is derived from an EMBL/GenBank/DDBJ whole genome shotgun (WGS) entry which is preliminary data.</text>
</comment>
<dbReference type="GO" id="GO:0034551">
    <property type="term" value="P:mitochondrial respiratory chain complex III assembly"/>
    <property type="evidence" value="ECO:0007669"/>
    <property type="project" value="TreeGrafter"/>
</dbReference>
<dbReference type="EMBL" id="AZGZ01000001">
    <property type="protein sequence ID" value="KZZ97840.1"/>
    <property type="molecule type" value="Genomic_DNA"/>
</dbReference>
<proteinExistence type="predicted"/>
<evidence type="ECO:0000313" key="1">
    <source>
        <dbReference type="EMBL" id="KZZ97840.1"/>
    </source>
</evidence>
<protein>
    <submittedName>
        <fullName evidence="1">Uncharacterized protein</fullName>
    </submittedName>
</protein>
<keyword evidence="2" id="KW-1185">Reference proteome</keyword>
<dbReference type="VEuPathDB" id="FungiDB:AAP_00101"/>
<organism evidence="1 2">
    <name type="scientific">Ascosphaera apis ARSEF 7405</name>
    <dbReference type="NCBI Taxonomy" id="392613"/>
    <lineage>
        <taxon>Eukaryota</taxon>
        <taxon>Fungi</taxon>
        <taxon>Dikarya</taxon>
        <taxon>Ascomycota</taxon>
        <taxon>Pezizomycotina</taxon>
        <taxon>Eurotiomycetes</taxon>
        <taxon>Eurotiomycetidae</taxon>
        <taxon>Onygenales</taxon>
        <taxon>Ascosphaeraceae</taxon>
        <taxon>Ascosphaera</taxon>
    </lineage>
</organism>
<dbReference type="OrthoDB" id="2107880at2759"/>
<dbReference type="Proteomes" id="UP000242877">
    <property type="component" value="Unassembled WGS sequence"/>
</dbReference>
<gene>
    <name evidence="1" type="ORF">AAP_00101</name>
</gene>
<dbReference type="InterPro" id="IPR037653">
    <property type="entry name" value="Cbp6"/>
</dbReference>
<dbReference type="GO" id="GO:0043022">
    <property type="term" value="F:ribosome binding"/>
    <property type="evidence" value="ECO:0007669"/>
    <property type="project" value="InterPro"/>
</dbReference>
<sequence>MPGPVPTSTKQHLARLITNWPKDLVRPQAISVQTYLQSRLKALPEPPEDSARFSKANVNALYSLLDNRYQKAYPLSRFLRYPASQPQHYDALMEEFREAPNRDFWGRLGKKIKGMFRMQ</sequence>
<dbReference type="PANTHER" id="PTHR28250">
    <property type="entry name" value="CYTOCHROME B PRE-MRNA-PROCESSING PROTEIN 6"/>
    <property type="match status" value="1"/>
</dbReference>
<dbReference type="PANTHER" id="PTHR28250:SF1">
    <property type="entry name" value="CYTOCHROME B PRE-MRNA-PROCESSING PROTEIN 6"/>
    <property type="match status" value="1"/>
</dbReference>
<evidence type="ECO:0000313" key="2">
    <source>
        <dbReference type="Proteomes" id="UP000242877"/>
    </source>
</evidence>
<dbReference type="AlphaFoldDB" id="A0A166PML5"/>
<dbReference type="Pfam" id="PF20180">
    <property type="entry name" value="UQCC2_CBP6"/>
    <property type="match status" value="1"/>
</dbReference>